<reference evidence="2" key="1">
    <citation type="journal article" date="2020" name="Stud. Mycol.">
        <title>101 Dothideomycetes genomes: a test case for predicting lifestyles and emergence of pathogens.</title>
        <authorList>
            <person name="Haridas S."/>
            <person name="Albert R."/>
            <person name="Binder M."/>
            <person name="Bloem J."/>
            <person name="Labutti K."/>
            <person name="Salamov A."/>
            <person name="Andreopoulos B."/>
            <person name="Baker S."/>
            <person name="Barry K."/>
            <person name="Bills G."/>
            <person name="Bluhm B."/>
            <person name="Cannon C."/>
            <person name="Castanera R."/>
            <person name="Culley D."/>
            <person name="Daum C."/>
            <person name="Ezra D."/>
            <person name="Gonzalez J."/>
            <person name="Henrissat B."/>
            <person name="Kuo A."/>
            <person name="Liang C."/>
            <person name="Lipzen A."/>
            <person name="Lutzoni F."/>
            <person name="Magnuson J."/>
            <person name="Mondo S."/>
            <person name="Nolan M."/>
            <person name="Ohm R."/>
            <person name="Pangilinan J."/>
            <person name="Park H.-J."/>
            <person name="Ramirez L."/>
            <person name="Alfaro M."/>
            <person name="Sun H."/>
            <person name="Tritt A."/>
            <person name="Yoshinaga Y."/>
            <person name="Zwiers L.-H."/>
            <person name="Turgeon B."/>
            <person name="Goodwin S."/>
            <person name="Spatafora J."/>
            <person name="Crous P."/>
            <person name="Grigoriev I."/>
        </authorList>
    </citation>
    <scope>NUCLEOTIDE SEQUENCE</scope>
    <source>
        <strain evidence="2">ATCC 74209</strain>
    </source>
</reference>
<name>A0A9P4MSH3_9PLEO</name>
<feature type="region of interest" description="Disordered" evidence="1">
    <location>
        <begin position="1"/>
        <end position="20"/>
    </location>
</feature>
<evidence type="ECO:0000313" key="2">
    <source>
        <dbReference type="EMBL" id="KAF2198038.1"/>
    </source>
</evidence>
<protein>
    <submittedName>
        <fullName evidence="2">Uncharacterized protein</fullName>
    </submittedName>
</protein>
<sequence>MNPLRAHPTPVSQKEDGVIFNTPPSQSAFPNLYEHKPPFLTSSLSFRNRQSHGVSQRSTNAIELMYSSEIWRTELYLPLCFDPEIEDTFDILPQPPRVGLPFSGIPQPSTVVAFSGFDEWDWSGWDSEPFEAHFGFTYPLDNINRHRYSRDSSIRWRAIQTKAAMTSRSF</sequence>
<dbReference type="Proteomes" id="UP000799536">
    <property type="component" value="Unassembled WGS sequence"/>
</dbReference>
<evidence type="ECO:0000256" key="1">
    <source>
        <dbReference type="SAM" id="MobiDB-lite"/>
    </source>
</evidence>
<proteinExistence type="predicted"/>
<accession>A0A9P4MSH3</accession>
<dbReference type="AlphaFoldDB" id="A0A9P4MSH3"/>
<organism evidence="2 3">
    <name type="scientific">Delitschia confertaspora ATCC 74209</name>
    <dbReference type="NCBI Taxonomy" id="1513339"/>
    <lineage>
        <taxon>Eukaryota</taxon>
        <taxon>Fungi</taxon>
        <taxon>Dikarya</taxon>
        <taxon>Ascomycota</taxon>
        <taxon>Pezizomycotina</taxon>
        <taxon>Dothideomycetes</taxon>
        <taxon>Pleosporomycetidae</taxon>
        <taxon>Pleosporales</taxon>
        <taxon>Delitschiaceae</taxon>
        <taxon>Delitschia</taxon>
    </lineage>
</organism>
<gene>
    <name evidence="2" type="ORF">GQ43DRAFT_179304</name>
</gene>
<evidence type="ECO:0000313" key="3">
    <source>
        <dbReference type="Proteomes" id="UP000799536"/>
    </source>
</evidence>
<dbReference type="EMBL" id="ML994176">
    <property type="protein sequence ID" value="KAF2198038.1"/>
    <property type="molecule type" value="Genomic_DNA"/>
</dbReference>
<keyword evidence="3" id="KW-1185">Reference proteome</keyword>
<comment type="caution">
    <text evidence="2">The sequence shown here is derived from an EMBL/GenBank/DDBJ whole genome shotgun (WGS) entry which is preliminary data.</text>
</comment>